<name>A0A9Q6PX69_PISSA</name>
<gene>
    <name evidence="1" type="ORF">Psal009_02254</name>
</gene>
<evidence type="ECO:0000313" key="2">
    <source>
        <dbReference type="Proteomes" id="UP000422232"/>
    </source>
</evidence>
<evidence type="ECO:0000313" key="1">
    <source>
        <dbReference type="EMBL" id="QGO06343.1"/>
    </source>
</evidence>
<accession>A0A9Q6PX69</accession>
<dbReference type="GeneID" id="66741447"/>
<dbReference type="SUPFAM" id="SSF46689">
    <property type="entry name" value="Homeodomain-like"/>
    <property type="match status" value="1"/>
</dbReference>
<dbReference type="AlphaFoldDB" id="A0A9Q6PX69"/>
<dbReference type="Proteomes" id="UP000422232">
    <property type="component" value="Chromosome"/>
</dbReference>
<organism evidence="1 2">
    <name type="scientific">Piscirickettsia salmonis</name>
    <dbReference type="NCBI Taxonomy" id="1238"/>
    <lineage>
        <taxon>Bacteria</taxon>
        <taxon>Pseudomonadati</taxon>
        <taxon>Pseudomonadota</taxon>
        <taxon>Gammaproteobacteria</taxon>
        <taxon>Thiotrichales</taxon>
        <taxon>Piscirickettsiaceae</taxon>
        <taxon>Piscirickettsia</taxon>
    </lineage>
</organism>
<dbReference type="SUPFAM" id="SSF48498">
    <property type="entry name" value="Tetracyclin repressor-like, C-terminal domain"/>
    <property type="match status" value="1"/>
</dbReference>
<dbReference type="InterPro" id="IPR036271">
    <property type="entry name" value="Tet_transcr_reg_TetR-rel_C_sf"/>
</dbReference>
<dbReference type="EMBL" id="CP038908">
    <property type="protein sequence ID" value="QGO06343.1"/>
    <property type="molecule type" value="Genomic_DNA"/>
</dbReference>
<dbReference type="RefSeq" id="WP_129556498.1">
    <property type="nucleotide sequence ID" value="NZ_CP012413.1"/>
</dbReference>
<protein>
    <submittedName>
        <fullName evidence="1">Uncharacterized protein</fullName>
    </submittedName>
</protein>
<proteinExistence type="predicted"/>
<dbReference type="Gene3D" id="1.10.357.10">
    <property type="entry name" value="Tetracycline Repressor, domain 2"/>
    <property type="match status" value="1"/>
</dbReference>
<reference evidence="1 2" key="1">
    <citation type="submission" date="2019-04" db="EMBL/GenBank/DDBJ databases">
        <title>Complete genome sequencing of Piscirickettsia salmonis strain Psal-009.</title>
        <authorList>
            <person name="Schober I."/>
            <person name="Bunk B."/>
            <person name="Sproer C."/>
            <person name="Carril G.P."/>
            <person name="Riedel T."/>
            <person name="Flores-Herrera P.A."/>
            <person name="Nourdin-Galindo G."/>
            <person name="Marshall S.H."/>
            <person name="Overmann J."/>
        </authorList>
    </citation>
    <scope>NUCLEOTIDE SEQUENCE [LARGE SCALE GENOMIC DNA]</scope>
    <source>
        <strain evidence="1 2">Psal-009</strain>
    </source>
</reference>
<keyword evidence="2" id="KW-1185">Reference proteome</keyword>
<sequence>MARPVVMSEPEYRKHIVNTAKYLVITEGIGQLSMREIAKAAKTSVTQMYRKGIAGIEDIIFMLNEKTLDILIEHIAQIDLGQCDGEDGLRQLAAVYLEFSRPASEYYPLWELMQRLNADRLDSPVSYQQKTALLFSYGERAVQKAIPRLTGTELTEATRILWASIHGICHLHARDKLVSTGQSPINIMVKHLIHIFINGLRG</sequence>
<dbReference type="InterPro" id="IPR009057">
    <property type="entry name" value="Homeodomain-like_sf"/>
</dbReference>